<keyword evidence="2" id="KW-1185">Reference proteome</keyword>
<gene>
    <name evidence="1" type="ORF">DES35_10598</name>
</gene>
<protein>
    <submittedName>
        <fullName evidence="1">2-aminomuconate deaminase</fullName>
    </submittedName>
</protein>
<dbReference type="Gene3D" id="3.30.1330.40">
    <property type="entry name" value="RutC-like"/>
    <property type="match status" value="1"/>
</dbReference>
<evidence type="ECO:0000313" key="2">
    <source>
        <dbReference type="Proteomes" id="UP000253517"/>
    </source>
</evidence>
<dbReference type="GO" id="GO:0005829">
    <property type="term" value="C:cytosol"/>
    <property type="evidence" value="ECO:0007669"/>
    <property type="project" value="TreeGrafter"/>
</dbReference>
<accession>A0A369A229</accession>
<dbReference type="AlphaFoldDB" id="A0A369A229"/>
<organism evidence="1 2">
    <name type="scientific">Schleiferia thermophila</name>
    <dbReference type="NCBI Taxonomy" id="884107"/>
    <lineage>
        <taxon>Bacteria</taxon>
        <taxon>Pseudomonadati</taxon>
        <taxon>Bacteroidota</taxon>
        <taxon>Flavobacteriia</taxon>
        <taxon>Flavobacteriales</taxon>
        <taxon>Schleiferiaceae</taxon>
        <taxon>Schleiferia</taxon>
    </lineage>
</organism>
<dbReference type="RefSeq" id="WP_037359846.1">
    <property type="nucleotide sequence ID" value="NZ_BHZF01000004.1"/>
</dbReference>
<dbReference type="SUPFAM" id="SSF55298">
    <property type="entry name" value="YjgF-like"/>
    <property type="match status" value="1"/>
</dbReference>
<dbReference type="PANTHER" id="PTHR11803">
    <property type="entry name" value="2-IMINOBUTANOATE/2-IMINOPROPANOATE DEAMINASE RIDA"/>
    <property type="match status" value="1"/>
</dbReference>
<dbReference type="Pfam" id="PF01042">
    <property type="entry name" value="Ribonuc_L-PSP"/>
    <property type="match status" value="1"/>
</dbReference>
<name>A0A369A229_9FLAO</name>
<dbReference type="Proteomes" id="UP000253517">
    <property type="component" value="Unassembled WGS sequence"/>
</dbReference>
<sequence length="143" mass="15736">MSNEHITTGQAPKPVGLYPHARRVGNLLFLSGVGPRVAGSGPNDSAVPGLVLDHNGNFKEFDFEAQVHSVFQNVKAILEASGSKWENLVDVTVFLVNMKRDFHTFNRIYAAYFKDNQPCRTTVEVNALPTPIAIELKCIAVIE</sequence>
<dbReference type="CDD" id="cd00448">
    <property type="entry name" value="YjgF_YER057c_UK114_family"/>
    <property type="match status" value="1"/>
</dbReference>
<reference evidence="1 2" key="1">
    <citation type="submission" date="2018-07" db="EMBL/GenBank/DDBJ databases">
        <title>Genomic Encyclopedia of Type Strains, Phase IV (KMG-IV): sequencing the most valuable type-strain genomes for metagenomic binning, comparative biology and taxonomic classification.</title>
        <authorList>
            <person name="Goeker M."/>
        </authorList>
    </citation>
    <scope>NUCLEOTIDE SEQUENCE [LARGE SCALE GENOMIC DNA]</scope>
    <source>
        <strain evidence="1 2">DSM 21410</strain>
    </source>
</reference>
<dbReference type="EMBL" id="QPJS01000005">
    <property type="protein sequence ID" value="RCX02127.1"/>
    <property type="molecule type" value="Genomic_DNA"/>
</dbReference>
<dbReference type="InterPro" id="IPR006175">
    <property type="entry name" value="YjgF/YER057c/UK114"/>
</dbReference>
<proteinExistence type="predicted"/>
<comment type="caution">
    <text evidence="1">The sequence shown here is derived from an EMBL/GenBank/DDBJ whole genome shotgun (WGS) entry which is preliminary data.</text>
</comment>
<evidence type="ECO:0000313" key="1">
    <source>
        <dbReference type="EMBL" id="RCX02127.1"/>
    </source>
</evidence>
<dbReference type="GO" id="GO:0019239">
    <property type="term" value="F:deaminase activity"/>
    <property type="evidence" value="ECO:0007669"/>
    <property type="project" value="TreeGrafter"/>
</dbReference>
<dbReference type="PANTHER" id="PTHR11803:SF48">
    <property type="entry name" value="2-AMINOMUCONATE DEAMINASE"/>
    <property type="match status" value="1"/>
</dbReference>
<dbReference type="InterPro" id="IPR035959">
    <property type="entry name" value="RutC-like_sf"/>
</dbReference>